<dbReference type="AlphaFoldDB" id="C5LYS6"/>
<dbReference type="InParanoid" id="C5LYS6"/>
<organism evidence="5">
    <name type="scientific">Perkinsus marinus (strain ATCC 50983 / TXsc)</name>
    <dbReference type="NCBI Taxonomy" id="423536"/>
    <lineage>
        <taxon>Eukaryota</taxon>
        <taxon>Sar</taxon>
        <taxon>Alveolata</taxon>
        <taxon>Perkinsozoa</taxon>
        <taxon>Perkinsea</taxon>
        <taxon>Perkinsida</taxon>
        <taxon>Perkinsidae</taxon>
        <taxon>Perkinsus</taxon>
    </lineage>
</organism>
<dbReference type="RefSeq" id="XP_002765383.1">
    <property type="nucleotide sequence ID" value="XM_002765337.1"/>
</dbReference>
<evidence type="ECO:0000259" key="3">
    <source>
        <dbReference type="Pfam" id="PF00134"/>
    </source>
</evidence>
<dbReference type="EMBL" id="GG686832">
    <property type="protein sequence ID" value="EEQ98100.1"/>
    <property type="molecule type" value="Genomic_DNA"/>
</dbReference>
<feature type="transmembrane region" description="Helical" evidence="2">
    <location>
        <begin position="588"/>
        <end position="607"/>
    </location>
</feature>
<keyword evidence="2" id="KW-0812">Transmembrane</keyword>
<keyword evidence="5" id="KW-1185">Reference proteome</keyword>
<dbReference type="InterPro" id="IPR006671">
    <property type="entry name" value="Cyclin_N"/>
</dbReference>
<dbReference type="OrthoDB" id="10398080at2759"/>
<dbReference type="SUPFAM" id="SSF47954">
    <property type="entry name" value="Cyclin-like"/>
    <property type="match status" value="1"/>
</dbReference>
<feature type="transmembrane region" description="Helical" evidence="2">
    <location>
        <begin position="509"/>
        <end position="529"/>
    </location>
</feature>
<dbReference type="CDD" id="cd20540">
    <property type="entry name" value="CYCLIN_CCNY_like"/>
    <property type="match status" value="1"/>
</dbReference>
<feature type="region of interest" description="Disordered" evidence="1">
    <location>
        <begin position="16"/>
        <end position="43"/>
    </location>
</feature>
<feature type="region of interest" description="Disordered" evidence="1">
    <location>
        <begin position="314"/>
        <end position="333"/>
    </location>
</feature>
<dbReference type="Pfam" id="PF00134">
    <property type="entry name" value="Cyclin_N"/>
    <property type="match status" value="1"/>
</dbReference>
<feature type="transmembrane region" description="Helical" evidence="2">
    <location>
        <begin position="468"/>
        <end position="488"/>
    </location>
</feature>
<evidence type="ECO:0000313" key="4">
    <source>
        <dbReference type="EMBL" id="EEQ98100.1"/>
    </source>
</evidence>
<evidence type="ECO:0000313" key="5">
    <source>
        <dbReference type="Proteomes" id="UP000007800"/>
    </source>
</evidence>
<sequence length="774" mass="88148">MFNLFCRSYHGIQRGLRRATTDSSGSPTESSEINTPVAAAAARPPDRFVQNGQPNFLPIYDVTRYAELLPEFNSSLFSDASEGVERAFMLRYTQKLVSLVHLAKTSDEQLANNPFECRFAVTKAEEVAGNPRVPPFHSDAAFVLKMTQRCCFSVATVVAGLDYFIRLIDKGLVHLHHTSWRSLWVCCMLLAEKMWEDNFVHPVHIMGQYSSNAHTRSEYLRLQMGILKVLNWDMNITLKRFTDLVADIMAHPVSPEVLSAVPRHPGKLFILRPLPKVPKMNFNLSSRLRLKNTRLLSRHGGRLDVRHHLHAAAVSSDSSGGAASTVAESHRPDVYNEIKEVEDSMDITSFGQPRSRPAVGNQSWEYVGGHCYRAELQKGKQQGVSGEDSDDQMLLRKQVTITKKGQKGAFTWPSTRPWRNREDFERFVSKSSGIDIFKGWFITFMLVEHTRSSFHVGMDMTHWPVMHIFSKAACSLDMTCFSTAYGFMCYRSYLVNTKSRPLSTTLTRVFRSVGLVLLALIFMNITFSLSVADHMPAMREIIELITLSTVYWDFLAAFPLELLMGFLSTKPIIAFSMRYRHQRPLARLVLFAFLLGWPLVLSTYHLTHCDTIGERYLGLFVGCRPLKFRATRFPAIPYMFYFNFGCIVSQLLLEYSGGLPRAKNPQVDWEYLDWNGYVRFPMNYKVILAWGVLSHSVLIFSMFIAAFMKDIPTVSYVIDFLEHCGANVLLYLVVNSFIIHGMFHNHWVASGRAEDEGTMAATKFIHYLARTGRK</sequence>
<accession>C5LYS6</accession>
<dbReference type="GeneID" id="9040534"/>
<reference evidence="4 5" key="1">
    <citation type="submission" date="2008-07" db="EMBL/GenBank/DDBJ databases">
        <authorList>
            <person name="El-Sayed N."/>
            <person name="Caler E."/>
            <person name="Inman J."/>
            <person name="Amedeo P."/>
            <person name="Hass B."/>
            <person name="Wortman J."/>
        </authorList>
    </citation>
    <scope>NUCLEOTIDE SEQUENCE [LARGE SCALE GENOMIC DNA]</scope>
    <source>
        <strain evidence="5">ATCC 50983 / TXsc</strain>
    </source>
</reference>
<feature type="domain" description="Cyclin N-terminal" evidence="3">
    <location>
        <begin position="142"/>
        <end position="235"/>
    </location>
</feature>
<evidence type="ECO:0000256" key="1">
    <source>
        <dbReference type="SAM" id="MobiDB-lite"/>
    </source>
</evidence>
<protein>
    <recommendedName>
        <fullName evidence="3">Cyclin N-terminal domain-containing protein</fullName>
    </recommendedName>
</protein>
<dbReference type="Gene3D" id="1.10.472.10">
    <property type="entry name" value="Cyclin-like"/>
    <property type="match status" value="1"/>
</dbReference>
<dbReference type="Proteomes" id="UP000007800">
    <property type="component" value="Unassembled WGS sequence"/>
</dbReference>
<keyword evidence="2" id="KW-0472">Membrane</keyword>
<feature type="transmembrane region" description="Helical" evidence="2">
    <location>
        <begin position="549"/>
        <end position="567"/>
    </location>
</feature>
<evidence type="ECO:0000256" key="2">
    <source>
        <dbReference type="SAM" id="Phobius"/>
    </source>
</evidence>
<name>C5LYS6_PERM5</name>
<proteinExistence type="predicted"/>
<feature type="compositionally biased region" description="Low complexity" evidence="1">
    <location>
        <begin position="314"/>
        <end position="327"/>
    </location>
</feature>
<dbReference type="InterPro" id="IPR036915">
    <property type="entry name" value="Cyclin-like_sf"/>
</dbReference>
<gene>
    <name evidence="4" type="ORF">Pmar_PMAR002379</name>
</gene>
<keyword evidence="2" id="KW-1133">Transmembrane helix</keyword>
<feature type="compositionally biased region" description="Polar residues" evidence="1">
    <location>
        <begin position="21"/>
        <end position="34"/>
    </location>
</feature>
<feature type="transmembrane region" description="Helical" evidence="2">
    <location>
        <begin position="635"/>
        <end position="653"/>
    </location>
</feature>
<feature type="transmembrane region" description="Helical" evidence="2">
    <location>
        <begin position="687"/>
        <end position="708"/>
    </location>
</feature>
<feature type="transmembrane region" description="Helical" evidence="2">
    <location>
        <begin position="720"/>
        <end position="743"/>
    </location>
</feature>